<organism evidence="2 3">
    <name type="scientific">Massilia eurypsychrophila</name>
    <dbReference type="NCBI Taxonomy" id="1485217"/>
    <lineage>
        <taxon>Bacteria</taxon>
        <taxon>Pseudomonadati</taxon>
        <taxon>Pseudomonadota</taxon>
        <taxon>Betaproteobacteria</taxon>
        <taxon>Burkholderiales</taxon>
        <taxon>Oxalobacteraceae</taxon>
        <taxon>Telluria group</taxon>
        <taxon>Massilia</taxon>
    </lineage>
</organism>
<dbReference type="AlphaFoldDB" id="A0A2G8TI80"/>
<keyword evidence="1" id="KW-1133">Transmembrane helix</keyword>
<reference evidence="2 3" key="1">
    <citation type="submission" date="2017-10" db="EMBL/GenBank/DDBJ databases">
        <title>Massilia psychrophilum sp. nov., a novel purple-pigmented bacterium isolated from Tianshan glacier, Xinjiang Municipality, China.</title>
        <authorList>
            <person name="Wang H."/>
        </authorList>
    </citation>
    <scope>NUCLEOTIDE SEQUENCE [LARGE SCALE GENOMIC DNA]</scope>
    <source>
        <strain evidence="2 3">JCM 30074</strain>
    </source>
</reference>
<evidence type="ECO:0000313" key="2">
    <source>
        <dbReference type="EMBL" id="PIL45733.1"/>
    </source>
</evidence>
<comment type="caution">
    <text evidence="2">The sequence shown here is derived from an EMBL/GenBank/DDBJ whole genome shotgun (WGS) entry which is preliminary data.</text>
</comment>
<dbReference type="Proteomes" id="UP000230390">
    <property type="component" value="Unassembled WGS sequence"/>
</dbReference>
<evidence type="ECO:0000313" key="3">
    <source>
        <dbReference type="Proteomes" id="UP000230390"/>
    </source>
</evidence>
<keyword evidence="1" id="KW-0472">Membrane</keyword>
<dbReference type="RefSeq" id="WP_099787644.1">
    <property type="nucleotide sequence ID" value="NZ_JBHLYV010000029.1"/>
</dbReference>
<dbReference type="OrthoDB" id="9178072at2"/>
<sequence length="459" mass="47821">MEKTLRSAPSWVGNSLLAVAVFASCWTASVLYWRSSGATPSGMAIGQLLLGLPVAILLALWLGNNAMRSRKAAAPIAQPAVADTGAPRAALPAIAAGAVRLRGGESLEELAESLLSNAAPCELDIELTDDAGYPVLSGRIESADDPSAREVMTPWLALRGMAELSFSDEQWRALSLGGAVVAELTEHALMHPLLPDYLAAGPSERAAVGLPLLQLRAVLPAGWPLRQRQAAADWFLHLVEQQGWPAQRLQLAASDEAAFSLVNVLVRATGLTLLVACDSYVGEDSVRDWSERRILFSGRTPRGQVPGEGAAGLLLADAVQAPLLELDGMAALQGACDGQRPVSADAPGNINTEMLSGLSRHALHDSMTEPAAITAICADADLRPTRVGELMGVASALLPHLELATQMMSVGACCGTVGAVGPVAALALAGHDALANGGEVLCLSNSDSHYRCALLVRRA</sequence>
<keyword evidence="3" id="KW-1185">Reference proteome</keyword>
<keyword evidence="1" id="KW-0812">Transmembrane</keyword>
<name>A0A2G8TI80_9BURK</name>
<evidence type="ECO:0008006" key="4">
    <source>
        <dbReference type="Google" id="ProtNLM"/>
    </source>
</evidence>
<proteinExistence type="predicted"/>
<dbReference type="EMBL" id="PDOC01000003">
    <property type="protein sequence ID" value="PIL45733.1"/>
    <property type="molecule type" value="Genomic_DNA"/>
</dbReference>
<evidence type="ECO:0000256" key="1">
    <source>
        <dbReference type="SAM" id="Phobius"/>
    </source>
</evidence>
<gene>
    <name evidence="2" type="ORF">CR105_06590</name>
</gene>
<accession>A0A2G8TI80</accession>
<feature type="transmembrane region" description="Helical" evidence="1">
    <location>
        <begin position="12"/>
        <end position="33"/>
    </location>
</feature>
<dbReference type="PROSITE" id="PS51257">
    <property type="entry name" value="PROKAR_LIPOPROTEIN"/>
    <property type="match status" value="1"/>
</dbReference>
<feature type="transmembrane region" description="Helical" evidence="1">
    <location>
        <begin position="45"/>
        <end position="63"/>
    </location>
</feature>
<protein>
    <recommendedName>
        <fullName evidence="4">Beta-ketoacyl synthase N-terminal domain-containing protein</fullName>
    </recommendedName>
</protein>